<gene>
    <name evidence="1" type="ordered locus">KNP414_00357</name>
</gene>
<reference evidence="1 2" key="2">
    <citation type="journal article" date="2013" name="Genome Announc.">
        <title>Genome Sequence of Growth-Improving Paenibacillus mucilaginosus Strain KNP414.</title>
        <authorList>
            <person name="Lu J.J."/>
            <person name="Wang J.F."/>
            <person name="Hu X.F."/>
        </authorList>
    </citation>
    <scope>NUCLEOTIDE SEQUENCE [LARGE SCALE GENOMIC DNA]</scope>
    <source>
        <strain evidence="1 2">KNP414</strain>
    </source>
</reference>
<evidence type="ECO:0000313" key="1">
    <source>
        <dbReference type="EMBL" id="AEI38982.1"/>
    </source>
</evidence>
<dbReference type="EMBL" id="CP002869">
    <property type="protein sequence ID" value="AEI38982.1"/>
    <property type="molecule type" value="Genomic_DNA"/>
</dbReference>
<protein>
    <submittedName>
        <fullName evidence="1">Uncharacterized protein</fullName>
    </submittedName>
</protein>
<dbReference type="AlphaFoldDB" id="F8FNE5"/>
<reference evidence="2" key="1">
    <citation type="submission" date="2011-06" db="EMBL/GenBank/DDBJ databases">
        <title>Complete genome sequence of Paenibacillus mucilaginosus KNP414.</title>
        <authorList>
            <person name="Wang J."/>
            <person name="Hu S."/>
            <person name="Hu X."/>
            <person name="Zhang B."/>
            <person name="Dong D."/>
            <person name="Zhang S."/>
            <person name="Zhao K."/>
            <person name="Wu D."/>
        </authorList>
    </citation>
    <scope>NUCLEOTIDE SEQUENCE [LARGE SCALE GENOMIC DNA]</scope>
    <source>
        <strain evidence="2">KNP414</strain>
    </source>
</reference>
<organism evidence="1 2">
    <name type="scientific">Paenibacillus mucilaginosus (strain KNP414)</name>
    <dbReference type="NCBI Taxonomy" id="1036673"/>
    <lineage>
        <taxon>Bacteria</taxon>
        <taxon>Bacillati</taxon>
        <taxon>Bacillota</taxon>
        <taxon>Bacilli</taxon>
        <taxon>Bacillales</taxon>
        <taxon>Paenibacillaceae</taxon>
        <taxon>Paenibacillus</taxon>
    </lineage>
</organism>
<dbReference type="PATRIC" id="fig|1036673.3.peg.312"/>
<dbReference type="KEGG" id="pms:KNP414_00357"/>
<evidence type="ECO:0000313" key="2">
    <source>
        <dbReference type="Proteomes" id="UP000006620"/>
    </source>
</evidence>
<accession>F8FNE5</accession>
<dbReference type="HOGENOM" id="CLU_3330947_0_0_9"/>
<proteinExistence type="predicted"/>
<sequence length="38" mass="4336">MRQGRSNPFLSVQVSLGLLLMFKELTAALKQGRKIQLY</sequence>
<name>F8FNE5_PAEMK</name>
<dbReference type="Proteomes" id="UP000006620">
    <property type="component" value="Chromosome"/>
</dbReference>